<feature type="site" description="Interaction with substrate tRNA" evidence="10">
    <location>
        <position position="104"/>
    </location>
</feature>
<feature type="binding site" evidence="10">
    <location>
        <begin position="13"/>
        <end position="20"/>
    </location>
    <ligand>
        <name>ATP</name>
        <dbReference type="ChEBI" id="CHEBI:30616"/>
    </ligand>
</feature>
<comment type="caution">
    <text evidence="10">Lacks conserved residue(s) required for the propagation of feature annotation.</text>
</comment>
<dbReference type="Pfam" id="PF01715">
    <property type="entry name" value="IPPT"/>
    <property type="match status" value="1"/>
</dbReference>
<evidence type="ECO:0000256" key="9">
    <source>
        <dbReference type="ARBA" id="ARBA00049563"/>
    </source>
</evidence>
<dbReference type="Gene3D" id="1.10.20.140">
    <property type="match status" value="1"/>
</dbReference>
<comment type="catalytic activity">
    <reaction evidence="9 10 11">
        <text>adenosine(37) in tRNA + dimethylallyl diphosphate = N(6)-dimethylallyladenosine(37) in tRNA + diphosphate</text>
        <dbReference type="Rhea" id="RHEA:26482"/>
        <dbReference type="Rhea" id="RHEA-COMP:10162"/>
        <dbReference type="Rhea" id="RHEA-COMP:10375"/>
        <dbReference type="ChEBI" id="CHEBI:33019"/>
        <dbReference type="ChEBI" id="CHEBI:57623"/>
        <dbReference type="ChEBI" id="CHEBI:74411"/>
        <dbReference type="ChEBI" id="CHEBI:74415"/>
        <dbReference type="EC" id="2.5.1.75"/>
    </reaction>
</comment>
<evidence type="ECO:0000313" key="14">
    <source>
        <dbReference type="EMBL" id="QSV45218.1"/>
    </source>
</evidence>
<reference evidence="14 15" key="1">
    <citation type="submission" date="2021-03" db="EMBL/GenBank/DDBJ databases">
        <title>Geobacter metallireducens gen. nov. sp. nov., a microorganism capable of coupling the complete oxidation of organic compounds to the reduction of iron and other metals.</title>
        <authorList>
            <person name="Li Y."/>
        </authorList>
    </citation>
    <scope>NUCLEOTIDE SEQUENCE [LARGE SCALE GENOMIC DNA]</scope>
    <source>
        <strain evidence="14 15">Jerry-YX</strain>
    </source>
</reference>
<dbReference type="Proteomes" id="UP000663651">
    <property type="component" value="Chromosome"/>
</dbReference>
<comment type="function">
    <text evidence="2 10 12">Catalyzes the transfer of a dimethylallyl group onto the adenine at position 37 in tRNAs that read codons beginning with uridine, leading to the formation of N6-(dimethylallyl)adenosine (i(6)A).</text>
</comment>
<evidence type="ECO:0000256" key="5">
    <source>
        <dbReference type="ARBA" id="ARBA00022694"/>
    </source>
</evidence>
<keyword evidence="5 10" id="KW-0819">tRNA processing</keyword>
<dbReference type="EC" id="2.5.1.75" evidence="10"/>
<evidence type="ECO:0000256" key="8">
    <source>
        <dbReference type="ARBA" id="ARBA00022842"/>
    </source>
</evidence>
<dbReference type="InterPro" id="IPR018022">
    <property type="entry name" value="IPT"/>
</dbReference>
<keyword evidence="15" id="KW-1185">Reference proteome</keyword>
<dbReference type="GO" id="GO:0052381">
    <property type="term" value="F:tRNA dimethylallyltransferase activity"/>
    <property type="evidence" value="ECO:0007669"/>
    <property type="project" value="UniProtKB-EC"/>
</dbReference>
<accession>A0ABX7Q2A6</accession>
<feature type="binding site" evidence="10">
    <location>
        <begin position="15"/>
        <end position="20"/>
    </location>
    <ligand>
        <name>substrate</name>
    </ligand>
</feature>
<feature type="region of interest" description="Interaction with substrate tRNA" evidence="10">
    <location>
        <begin position="38"/>
        <end position="41"/>
    </location>
</feature>
<protein>
    <recommendedName>
        <fullName evidence="10">tRNA dimethylallyltransferase</fullName>
        <ecNumber evidence="10">2.5.1.75</ecNumber>
    </recommendedName>
    <alternativeName>
        <fullName evidence="10">Dimethylallyl diphosphate:tRNA dimethylallyltransferase</fullName>
        <shortName evidence="10">DMAPP:tRNA dimethylallyltransferase</shortName>
        <shortName evidence="10">DMATase</shortName>
    </alternativeName>
    <alternativeName>
        <fullName evidence="10">Isopentenyl-diphosphate:tRNA isopentenyltransferase</fullName>
        <shortName evidence="10">IPP transferase</shortName>
        <shortName evidence="10">IPPT</shortName>
        <shortName evidence="10">IPTase</shortName>
    </alternativeName>
</protein>
<comment type="similarity">
    <text evidence="3 10 13">Belongs to the IPP transferase family.</text>
</comment>
<evidence type="ECO:0000256" key="3">
    <source>
        <dbReference type="ARBA" id="ARBA00005842"/>
    </source>
</evidence>
<evidence type="ECO:0000256" key="10">
    <source>
        <dbReference type="HAMAP-Rule" id="MF_00185"/>
    </source>
</evidence>
<organism evidence="14 15">
    <name type="scientific">Geobacter benzoatilyticus</name>
    <dbReference type="NCBI Taxonomy" id="2815309"/>
    <lineage>
        <taxon>Bacteria</taxon>
        <taxon>Pseudomonadati</taxon>
        <taxon>Thermodesulfobacteriota</taxon>
        <taxon>Desulfuromonadia</taxon>
        <taxon>Geobacterales</taxon>
        <taxon>Geobacteraceae</taxon>
        <taxon>Geobacter</taxon>
    </lineage>
</organism>
<dbReference type="HAMAP" id="MF_00185">
    <property type="entry name" value="IPP_trans"/>
    <property type="match status" value="1"/>
</dbReference>
<dbReference type="PANTHER" id="PTHR11088">
    <property type="entry name" value="TRNA DIMETHYLALLYLTRANSFERASE"/>
    <property type="match status" value="1"/>
</dbReference>
<keyword evidence="8 10" id="KW-0460">Magnesium</keyword>
<evidence type="ECO:0000256" key="6">
    <source>
        <dbReference type="ARBA" id="ARBA00022741"/>
    </source>
</evidence>
<feature type="site" description="Interaction with substrate tRNA" evidence="10">
    <location>
        <position position="126"/>
    </location>
</feature>
<dbReference type="SUPFAM" id="SSF52540">
    <property type="entry name" value="P-loop containing nucleoside triphosphate hydrolases"/>
    <property type="match status" value="2"/>
</dbReference>
<keyword evidence="6 10" id="KW-0547">Nucleotide-binding</keyword>
<dbReference type="PANTHER" id="PTHR11088:SF60">
    <property type="entry name" value="TRNA DIMETHYLALLYLTRANSFERASE"/>
    <property type="match status" value="1"/>
</dbReference>
<proteinExistence type="inferred from homology"/>
<dbReference type="NCBIfam" id="TIGR00174">
    <property type="entry name" value="miaA"/>
    <property type="match status" value="1"/>
</dbReference>
<dbReference type="EMBL" id="CP071382">
    <property type="protein sequence ID" value="QSV45218.1"/>
    <property type="molecule type" value="Genomic_DNA"/>
</dbReference>
<keyword evidence="7 10" id="KW-0067">ATP-binding</keyword>
<sequence length="308" mass="34910">MKDGGIRLVIVQGPTASGKSALAMQLAERLDGEIVNADSMQVYRGMDIGTAKPTPQERARVPHHLYDLVTPDVNFTAADFRDHASRVIEEIHRRKKRIILVGGTGLYIRILTRGLADSPGGNQDIREDLEARADREGLAALHRRLADVDPVSAARLHPNDRVRVVRALEVFFMTGRPLSAFQDEHRFADELYRCLKIGINMERELLYRRVEERVDKMMAEGLVAEVAGLLAAGYTADLKAMSSIGYKEICAHLAGEYSLDEAVRLIKRSTRQYAKRQMTWCRRDSEIIWVEYPVKFDSILNTVMEFYH</sequence>
<keyword evidence="4 10" id="KW-0808">Transferase</keyword>
<comment type="cofactor">
    <cofactor evidence="1 10">
        <name>Mg(2+)</name>
        <dbReference type="ChEBI" id="CHEBI:18420"/>
    </cofactor>
</comment>
<evidence type="ECO:0000256" key="12">
    <source>
        <dbReference type="RuleBase" id="RU003784"/>
    </source>
</evidence>
<evidence type="ECO:0000256" key="7">
    <source>
        <dbReference type="ARBA" id="ARBA00022840"/>
    </source>
</evidence>
<dbReference type="RefSeq" id="WP_207163023.1">
    <property type="nucleotide sequence ID" value="NZ_CP071382.1"/>
</dbReference>
<evidence type="ECO:0000256" key="1">
    <source>
        <dbReference type="ARBA" id="ARBA00001946"/>
    </source>
</evidence>
<evidence type="ECO:0000256" key="4">
    <source>
        <dbReference type="ARBA" id="ARBA00022679"/>
    </source>
</evidence>
<name>A0ABX7Q2A6_9BACT</name>
<dbReference type="InterPro" id="IPR027417">
    <property type="entry name" value="P-loop_NTPase"/>
</dbReference>
<evidence type="ECO:0000313" key="15">
    <source>
        <dbReference type="Proteomes" id="UP000663651"/>
    </source>
</evidence>
<comment type="subunit">
    <text evidence="10">Monomer.</text>
</comment>
<evidence type="ECO:0000256" key="2">
    <source>
        <dbReference type="ARBA" id="ARBA00003213"/>
    </source>
</evidence>
<evidence type="ECO:0000256" key="13">
    <source>
        <dbReference type="RuleBase" id="RU003785"/>
    </source>
</evidence>
<dbReference type="Gene3D" id="3.40.50.300">
    <property type="entry name" value="P-loop containing nucleotide triphosphate hydrolases"/>
    <property type="match status" value="1"/>
</dbReference>
<evidence type="ECO:0000256" key="11">
    <source>
        <dbReference type="RuleBase" id="RU003783"/>
    </source>
</evidence>
<gene>
    <name evidence="10 14" type="primary">miaA</name>
    <name evidence="14" type="ORF">JZM60_13910</name>
</gene>
<dbReference type="InterPro" id="IPR039657">
    <property type="entry name" value="Dimethylallyltransferase"/>
</dbReference>